<dbReference type="Gene3D" id="3.60.15.10">
    <property type="entry name" value="Ribonuclease Z/Hydroxyacylglutathione hydrolase-like"/>
    <property type="match status" value="1"/>
</dbReference>
<dbReference type="SUPFAM" id="SSF56281">
    <property type="entry name" value="Metallo-hydrolase/oxidoreductase"/>
    <property type="match status" value="1"/>
</dbReference>
<name>A6USZ6_META3</name>
<feature type="domain" description="Metallo-beta-lactamase" evidence="2">
    <location>
        <begin position="13"/>
        <end position="230"/>
    </location>
</feature>
<dbReference type="Pfam" id="PF16661">
    <property type="entry name" value="Lactamase_B_6"/>
    <property type="match status" value="1"/>
</dbReference>
<organism evidence="4 5">
    <name type="scientific">Methanococcus aeolicus (strain ATCC BAA-1280 / DSM 17508 / OCM 812 / Nankai-3)</name>
    <dbReference type="NCBI Taxonomy" id="419665"/>
    <lineage>
        <taxon>Archaea</taxon>
        <taxon>Methanobacteriati</taxon>
        <taxon>Methanobacteriota</taxon>
        <taxon>Methanomada group</taxon>
        <taxon>Methanococci</taxon>
        <taxon>Methanococcales</taxon>
        <taxon>Methanococcaceae</taxon>
        <taxon>Methanococcus</taxon>
    </lineage>
</organism>
<evidence type="ECO:0000259" key="3">
    <source>
        <dbReference type="SMART" id="SM01027"/>
    </source>
</evidence>
<dbReference type="RefSeq" id="WP_011972750.1">
    <property type="nucleotide sequence ID" value="NC_009635.1"/>
</dbReference>
<evidence type="ECO:0000259" key="2">
    <source>
        <dbReference type="SMART" id="SM00849"/>
    </source>
</evidence>
<dbReference type="GO" id="GO:0016787">
    <property type="term" value="F:hydrolase activity"/>
    <property type="evidence" value="ECO:0007669"/>
    <property type="project" value="UniProtKB-KW"/>
</dbReference>
<dbReference type="SMART" id="SM00849">
    <property type="entry name" value="Lactamase_B"/>
    <property type="match status" value="1"/>
</dbReference>
<keyword evidence="1" id="KW-0378">Hydrolase</keyword>
<dbReference type="GO" id="GO:0004521">
    <property type="term" value="F:RNA endonuclease activity"/>
    <property type="evidence" value="ECO:0007669"/>
    <property type="project" value="TreeGrafter"/>
</dbReference>
<dbReference type="GeneID" id="5326949"/>
<evidence type="ECO:0000313" key="5">
    <source>
        <dbReference type="Proteomes" id="UP000001106"/>
    </source>
</evidence>
<sequence length="432" mass="49036">MKILFRGGAMEVGRSCIEVRSDNSIILLDCGVKLLEEDNNKNNNPEYPVFNKLYPNAVFISHAHLDHTGALPVLPHMKINCPIYSTPMTQDLTKELLKDSLKIGLMEHGQVPFNKGDLKKEIRHHKDIEYKNMEQFRDFEFTYYDAGHIPGSATIDLNYENGKRIVYTGDTRVSKTRLVNGADLSYCDNDINALIIESTYGGENHPDRELLEKEFLNKVKETVERGGVAIIPVFAVDRSQEILLMLNEVNWSVPIYFDGLGIKITKIMLNQNPSYLENHAKLKSAFLSTHKVKEDRKYVIEDLRENGGIIVSTAGMLSGGPVLNYIDNFWNDPRSSLILTGYQVKNTAGRILLDTGKFPIGELFIKPKFEVAQYEFSAHADMDELRTIVKKANPENLIIQHGEEESIMLFKEWAIENGFNTITPRLGDKLKI</sequence>
<dbReference type="InterPro" id="IPR036866">
    <property type="entry name" value="RibonucZ/Hydroxyglut_hydro"/>
</dbReference>
<dbReference type="KEGG" id="mae:Maeo_0025"/>
<dbReference type="eggNOG" id="arCOG00541">
    <property type="taxonomic scope" value="Archaea"/>
</dbReference>
<proteinExistence type="predicted"/>
<dbReference type="STRING" id="419665.Maeo_0025"/>
<dbReference type="AlphaFoldDB" id="A6USZ6"/>
<dbReference type="Proteomes" id="UP000001106">
    <property type="component" value="Chromosome"/>
</dbReference>
<dbReference type="EMBL" id="CP000743">
    <property type="protein sequence ID" value="ABR55618.1"/>
    <property type="molecule type" value="Genomic_DNA"/>
</dbReference>
<dbReference type="Pfam" id="PF10996">
    <property type="entry name" value="Beta-Casp"/>
    <property type="match status" value="1"/>
</dbReference>
<dbReference type="InterPro" id="IPR001279">
    <property type="entry name" value="Metallo-B-lactamas"/>
</dbReference>
<dbReference type="HOGENOM" id="CLU_009673_5_1_2"/>
<dbReference type="PANTHER" id="PTHR11203:SF37">
    <property type="entry name" value="INTEGRATOR COMPLEX SUBUNIT 11"/>
    <property type="match status" value="1"/>
</dbReference>
<dbReference type="InterPro" id="IPR011108">
    <property type="entry name" value="RMMBL"/>
</dbReference>
<evidence type="ECO:0000313" key="4">
    <source>
        <dbReference type="EMBL" id="ABR55618.1"/>
    </source>
</evidence>
<evidence type="ECO:0000256" key="1">
    <source>
        <dbReference type="ARBA" id="ARBA00022801"/>
    </source>
</evidence>
<dbReference type="CDD" id="cd16295">
    <property type="entry name" value="TTHA0252-CPSF-like_MBL-fold"/>
    <property type="match status" value="1"/>
</dbReference>
<dbReference type="InterPro" id="IPR022712">
    <property type="entry name" value="Beta_Casp"/>
</dbReference>
<gene>
    <name evidence="4" type="ordered locus">Maeo_0025</name>
</gene>
<dbReference type="InterPro" id="IPR050698">
    <property type="entry name" value="MBL"/>
</dbReference>
<accession>A6USZ6</accession>
<dbReference type="SMART" id="SM01027">
    <property type="entry name" value="Beta-Casp"/>
    <property type="match status" value="1"/>
</dbReference>
<keyword evidence="5" id="KW-1185">Reference proteome</keyword>
<dbReference type="PANTHER" id="PTHR11203">
    <property type="entry name" value="CLEAVAGE AND POLYADENYLATION SPECIFICITY FACTOR FAMILY MEMBER"/>
    <property type="match status" value="1"/>
</dbReference>
<reference evidence="4" key="1">
    <citation type="submission" date="2007-06" db="EMBL/GenBank/DDBJ databases">
        <title>Complete sequence of Methanococcus aeolicus Nankai-3.</title>
        <authorList>
            <consortium name="US DOE Joint Genome Institute"/>
            <person name="Copeland A."/>
            <person name="Lucas S."/>
            <person name="Lapidus A."/>
            <person name="Barry K."/>
            <person name="Glavina del Rio T."/>
            <person name="Dalin E."/>
            <person name="Tice H."/>
            <person name="Pitluck S."/>
            <person name="Chain P."/>
            <person name="Malfatti S."/>
            <person name="Shin M."/>
            <person name="Vergez L."/>
            <person name="Schmutz J."/>
            <person name="Larimer F."/>
            <person name="Land M."/>
            <person name="Hauser L."/>
            <person name="Kyrpides N."/>
            <person name="Lykidis A."/>
            <person name="Sieprawska-Lupa M."/>
            <person name="Whitman W.B."/>
            <person name="Richardson P."/>
        </authorList>
    </citation>
    <scope>NUCLEOTIDE SEQUENCE [LARGE SCALE GENOMIC DNA]</scope>
    <source>
        <strain evidence="4">Nankai-3</strain>
    </source>
</reference>
<dbReference type="Gene3D" id="3.40.50.10890">
    <property type="match status" value="1"/>
</dbReference>
<protein>
    <submittedName>
        <fullName evidence="4">Beta-lactamase domain protein</fullName>
    </submittedName>
</protein>
<feature type="domain" description="Beta-Casp" evidence="3">
    <location>
        <begin position="239"/>
        <end position="352"/>
    </location>
</feature>
<dbReference type="OrthoDB" id="40950at2157"/>
<dbReference type="Pfam" id="PF07521">
    <property type="entry name" value="RMMBL"/>
    <property type="match status" value="1"/>
</dbReference>